<accession>A0A2T2ND39</accession>
<evidence type="ECO:0000313" key="1">
    <source>
        <dbReference type="EMBL" id="PSN63146.1"/>
    </source>
</evidence>
<name>A0A2T2ND39_CORCC</name>
<dbReference type="EMBL" id="KZ678140">
    <property type="protein sequence ID" value="PSN63146.1"/>
    <property type="molecule type" value="Genomic_DNA"/>
</dbReference>
<evidence type="ECO:0000313" key="2">
    <source>
        <dbReference type="Proteomes" id="UP000240883"/>
    </source>
</evidence>
<sequence length="51" mass="5774">MPPWTPQNLSHVFPPSRNVRPTCTCHSCMPAQMKSDQKSECKIDIHNSPPI</sequence>
<dbReference type="AlphaFoldDB" id="A0A2T2ND39"/>
<reference evidence="1 2" key="1">
    <citation type="journal article" date="2018" name="Front. Microbiol.">
        <title>Genome-Wide Analysis of Corynespora cassiicola Leaf Fall Disease Putative Effectors.</title>
        <authorList>
            <person name="Lopez D."/>
            <person name="Ribeiro S."/>
            <person name="Label P."/>
            <person name="Fumanal B."/>
            <person name="Venisse J.S."/>
            <person name="Kohler A."/>
            <person name="de Oliveira R.R."/>
            <person name="Labutti K."/>
            <person name="Lipzen A."/>
            <person name="Lail K."/>
            <person name="Bauer D."/>
            <person name="Ohm R.A."/>
            <person name="Barry K.W."/>
            <person name="Spatafora J."/>
            <person name="Grigoriev I.V."/>
            <person name="Martin F.M."/>
            <person name="Pujade-Renaud V."/>
        </authorList>
    </citation>
    <scope>NUCLEOTIDE SEQUENCE [LARGE SCALE GENOMIC DNA]</scope>
    <source>
        <strain evidence="1 2">Philippines</strain>
    </source>
</reference>
<gene>
    <name evidence="1" type="ORF">BS50DRAFT_576941</name>
</gene>
<keyword evidence="2" id="KW-1185">Reference proteome</keyword>
<protein>
    <submittedName>
        <fullName evidence="1">Uncharacterized protein</fullName>
    </submittedName>
</protein>
<organism evidence="1 2">
    <name type="scientific">Corynespora cassiicola Philippines</name>
    <dbReference type="NCBI Taxonomy" id="1448308"/>
    <lineage>
        <taxon>Eukaryota</taxon>
        <taxon>Fungi</taxon>
        <taxon>Dikarya</taxon>
        <taxon>Ascomycota</taxon>
        <taxon>Pezizomycotina</taxon>
        <taxon>Dothideomycetes</taxon>
        <taxon>Pleosporomycetidae</taxon>
        <taxon>Pleosporales</taxon>
        <taxon>Corynesporascaceae</taxon>
        <taxon>Corynespora</taxon>
    </lineage>
</organism>
<proteinExistence type="predicted"/>
<dbReference type="Proteomes" id="UP000240883">
    <property type="component" value="Unassembled WGS sequence"/>
</dbReference>